<name>A0A931E9N6_9BACT</name>
<accession>A0A931E9N6</accession>
<dbReference type="EMBL" id="JADWYR010000001">
    <property type="protein sequence ID" value="MBG9376246.1"/>
    <property type="molecule type" value="Genomic_DNA"/>
</dbReference>
<evidence type="ECO:0000313" key="2">
    <source>
        <dbReference type="EMBL" id="MBG9376246.1"/>
    </source>
</evidence>
<dbReference type="AlphaFoldDB" id="A0A931E9N6"/>
<dbReference type="Gene3D" id="2.60.120.260">
    <property type="entry name" value="Galactose-binding domain-like"/>
    <property type="match status" value="1"/>
</dbReference>
<keyword evidence="1" id="KW-0732">Signal</keyword>
<sequence>MKSYFLFCCFVIIAPLVKAQLCSGTLGDPIINMNFGAGGNFSMPGKTTTFERTGGCPGKGQYVISSFLFGCGSNDDKSWIKMIGDHTGDLNGNYMLINAESTPGTVFTDTANDLCDNTNYVFSGWISNAMQHFTCGGNPVLANVTFTIKTLDGTILASASTGDIPVADDRLWVQYGVAFNTPANTPSVIASITTNPSPGCGSGFVIDDITLQSCGPLAAITLDGSTEPGYVCADYSNPFILQGNISAGFANPAVQWQASTDSGKTWQDIAGAQSALYAIPRRTSGHIEYRMVAAENANIGSINCRIASNVIPTEIYPVPPHDPPQNIIGCLQKDLLLPATDPSALEVLWRGPNSYVYSVADPRATIPSVGYKDTGLYTLKQTFYYGCTKFDSFYLKIYPGTTISAQPAKAVCEGQSQQLLVSASGGGSFKWYPSAGLSDDAVPNPVATPGDTTEYKIVVTNSYGCKDSTYLTINVYRNLELSAGIDKVILEGDTAVLDARVKGTLVNFSWAPNTFIDNINTVKPKVNPVKSTEYTITASSAVGCGSGTDKVMVTVYKDIRVPNAFTPNGDGKNDKFRIIPLDTYRVQQFLIFNRWGKLLFRTNDKYKGWDGTYNGMLQPAGVYVYRLELVNVQEKSLVKQGTLTLLR</sequence>
<dbReference type="Pfam" id="PF13585">
    <property type="entry name" value="CHU_C"/>
    <property type="match status" value="1"/>
</dbReference>
<dbReference type="InterPro" id="IPR026341">
    <property type="entry name" value="T9SS_type_B"/>
</dbReference>
<dbReference type="RefSeq" id="WP_196990262.1">
    <property type="nucleotide sequence ID" value="NZ_JADWYR010000001.1"/>
</dbReference>
<evidence type="ECO:0000313" key="3">
    <source>
        <dbReference type="Proteomes" id="UP000628448"/>
    </source>
</evidence>
<evidence type="ECO:0000256" key="1">
    <source>
        <dbReference type="SAM" id="SignalP"/>
    </source>
</evidence>
<feature type="chain" id="PRO_5037207923" evidence="1">
    <location>
        <begin position="20"/>
        <end position="647"/>
    </location>
</feature>
<dbReference type="NCBIfam" id="TIGR04131">
    <property type="entry name" value="Bac_Flav_CTERM"/>
    <property type="match status" value="1"/>
</dbReference>
<organism evidence="2 3">
    <name type="scientific">Panacibacter microcysteis</name>
    <dbReference type="NCBI Taxonomy" id="2793269"/>
    <lineage>
        <taxon>Bacteria</taxon>
        <taxon>Pseudomonadati</taxon>
        <taxon>Bacteroidota</taxon>
        <taxon>Chitinophagia</taxon>
        <taxon>Chitinophagales</taxon>
        <taxon>Chitinophagaceae</taxon>
        <taxon>Panacibacter</taxon>
    </lineage>
</organism>
<proteinExistence type="predicted"/>
<keyword evidence="3" id="KW-1185">Reference proteome</keyword>
<reference evidence="2" key="1">
    <citation type="submission" date="2020-11" db="EMBL/GenBank/DDBJ databases">
        <title>Bacterial whole genome sequence for Panacibacter sp. DH6.</title>
        <authorList>
            <person name="Le V."/>
            <person name="Ko S."/>
            <person name="Ahn C.-Y."/>
            <person name="Oh H.-M."/>
        </authorList>
    </citation>
    <scope>NUCLEOTIDE SEQUENCE</scope>
    <source>
        <strain evidence="2">DH6</strain>
    </source>
</reference>
<dbReference type="Proteomes" id="UP000628448">
    <property type="component" value="Unassembled WGS sequence"/>
</dbReference>
<comment type="caution">
    <text evidence="2">The sequence shown here is derived from an EMBL/GenBank/DDBJ whole genome shotgun (WGS) entry which is preliminary data.</text>
</comment>
<gene>
    <name evidence="2" type="ORF">I5907_08365</name>
</gene>
<protein>
    <submittedName>
        <fullName evidence="2">Gliding motility-associated C-terminal domain-containing protein</fullName>
    </submittedName>
</protein>
<feature type="signal peptide" evidence="1">
    <location>
        <begin position="1"/>
        <end position="19"/>
    </location>
</feature>